<evidence type="ECO:0000259" key="1">
    <source>
        <dbReference type="Pfam" id="PF13439"/>
    </source>
</evidence>
<evidence type="ECO:0000313" key="3">
    <source>
        <dbReference type="Proteomes" id="UP000306196"/>
    </source>
</evidence>
<dbReference type="Pfam" id="PF13692">
    <property type="entry name" value="Glyco_trans_1_4"/>
    <property type="match status" value="1"/>
</dbReference>
<dbReference type="Gene3D" id="3.40.50.2000">
    <property type="entry name" value="Glycogen Phosphorylase B"/>
    <property type="match status" value="2"/>
</dbReference>
<evidence type="ECO:0000313" key="2">
    <source>
        <dbReference type="EMBL" id="TLD69252.1"/>
    </source>
</evidence>
<dbReference type="AlphaFoldDB" id="A0A5R8KAA1"/>
<sequence>MGLKILWIKTSPLHPLTRGGDLRSFHMLRCLNKDHHVVYSGMTSGPVQTEGAKQWPLYSAEAHWNDHREPTKTSWSFLFGAASNAVFSRLPYTLTRFQSKAWQAQIRKLIQEQKFDLVICDFLAPAPSLPWDVLQKPGSPALVLFQHNVESLIWQRRAEHASKWSGFYWHNQWQRMERYEQSISARFDGVVAVSAEDARLFRERFQLDNVLGDVPTGVDAAYFQAVPRQISDIPTIVFLGSMDWHANVDAVVQFAAHAWPKIREAIPDARFQIIGRAPLPPVQKLAEIPGIEVTGTVPDVRPLLRNAHAMVVPLRVGGGTRIKIYEAMAAEVPVISTSIGAEGLPLVADKEILFADTADETVHQVVRLLNNPSMAKTIASNALARITREYTWEAATKLFETHCLEALQRAKRRQ</sequence>
<dbReference type="OrthoDB" id="9811902at2"/>
<dbReference type="Pfam" id="PF13439">
    <property type="entry name" value="Glyco_transf_4"/>
    <property type="match status" value="1"/>
</dbReference>
<gene>
    <name evidence="2" type="ORF">FEM03_17925</name>
</gene>
<dbReference type="PANTHER" id="PTHR12526:SF600">
    <property type="entry name" value="GLYCOSYL TRANSFERASE GROUP 1"/>
    <property type="match status" value="1"/>
</dbReference>
<dbReference type="RefSeq" id="WP_138087666.1">
    <property type="nucleotide sequence ID" value="NZ_VAUV01000014.1"/>
</dbReference>
<keyword evidence="3" id="KW-1185">Reference proteome</keyword>
<dbReference type="EMBL" id="VAUV01000014">
    <property type="protein sequence ID" value="TLD69252.1"/>
    <property type="molecule type" value="Genomic_DNA"/>
</dbReference>
<dbReference type="Proteomes" id="UP000306196">
    <property type="component" value="Unassembled WGS sequence"/>
</dbReference>
<dbReference type="SUPFAM" id="SSF53756">
    <property type="entry name" value="UDP-Glycosyltransferase/glycogen phosphorylase"/>
    <property type="match status" value="1"/>
</dbReference>
<dbReference type="PANTHER" id="PTHR12526">
    <property type="entry name" value="GLYCOSYLTRANSFERASE"/>
    <property type="match status" value="1"/>
</dbReference>
<accession>A0A5R8KAA1</accession>
<comment type="caution">
    <text evidence="2">The sequence shown here is derived from an EMBL/GenBank/DDBJ whole genome shotgun (WGS) entry which is preliminary data.</text>
</comment>
<keyword evidence="2" id="KW-0808">Transferase</keyword>
<protein>
    <submittedName>
        <fullName evidence="2">Glycosyltransferase</fullName>
    </submittedName>
</protein>
<dbReference type="InterPro" id="IPR028098">
    <property type="entry name" value="Glyco_trans_4-like_N"/>
</dbReference>
<reference evidence="2 3" key="1">
    <citation type="submission" date="2019-05" db="EMBL/GenBank/DDBJ databases">
        <title>Verrucobacter flavum gen. nov., sp. nov. a new member of the family Verrucomicrobiaceae.</title>
        <authorList>
            <person name="Szuroczki S."/>
            <person name="Abbaszade G."/>
            <person name="Szabo A."/>
            <person name="Felfoldi T."/>
            <person name="Schumann P."/>
            <person name="Boka K."/>
            <person name="Keki Z."/>
            <person name="Toumi M."/>
            <person name="Toth E."/>
        </authorList>
    </citation>
    <scope>NUCLEOTIDE SEQUENCE [LARGE SCALE GENOMIC DNA]</scope>
    <source>
        <strain evidence="2 3">MG-N-17</strain>
    </source>
</reference>
<dbReference type="CDD" id="cd03801">
    <property type="entry name" value="GT4_PimA-like"/>
    <property type="match status" value="1"/>
</dbReference>
<name>A0A5R8KAA1_9BACT</name>
<organism evidence="2 3">
    <name type="scientific">Phragmitibacter flavus</name>
    <dbReference type="NCBI Taxonomy" id="2576071"/>
    <lineage>
        <taxon>Bacteria</taxon>
        <taxon>Pseudomonadati</taxon>
        <taxon>Verrucomicrobiota</taxon>
        <taxon>Verrucomicrobiia</taxon>
        <taxon>Verrucomicrobiales</taxon>
        <taxon>Verrucomicrobiaceae</taxon>
        <taxon>Phragmitibacter</taxon>
    </lineage>
</organism>
<proteinExistence type="predicted"/>
<dbReference type="GO" id="GO:0016757">
    <property type="term" value="F:glycosyltransferase activity"/>
    <property type="evidence" value="ECO:0007669"/>
    <property type="project" value="TreeGrafter"/>
</dbReference>
<feature type="domain" description="Glycosyltransferase subfamily 4-like N-terminal" evidence="1">
    <location>
        <begin position="98"/>
        <end position="220"/>
    </location>
</feature>